<dbReference type="AlphaFoldDB" id="A0A8D8LL60"/>
<sequence length="250" mass="29068">MYLRPLNSISKKFLSSFKKNVVATGHIRSNNPVVCNSCQVQYFSSSNDNSSELSFPKFSNLPEIVWPSFFKSIKNVITTYFIIKPYFDAEFDLNEFEKGSRKALEFVSSCVSKGDFDSLNDLLSPELIEQVKQKTPLLSLTQRQQIALKSDDVYFSFPYQIGIMFSDEDANKETQQQRFVEITMCYHAIYGLNQLRKGNHFEEKLQETFQKKQFDNKVFIINFRFIKEFTKGVSSSWTINALNYFKPLTV</sequence>
<dbReference type="GO" id="GO:0043022">
    <property type="term" value="F:ribosome binding"/>
    <property type="evidence" value="ECO:0007669"/>
    <property type="project" value="TreeGrafter"/>
</dbReference>
<organism evidence="1">
    <name type="scientific">Cacopsylla melanoneura</name>
    <dbReference type="NCBI Taxonomy" id="428564"/>
    <lineage>
        <taxon>Eukaryota</taxon>
        <taxon>Metazoa</taxon>
        <taxon>Ecdysozoa</taxon>
        <taxon>Arthropoda</taxon>
        <taxon>Hexapoda</taxon>
        <taxon>Insecta</taxon>
        <taxon>Pterygota</taxon>
        <taxon>Neoptera</taxon>
        <taxon>Paraneoptera</taxon>
        <taxon>Hemiptera</taxon>
        <taxon>Sternorrhyncha</taxon>
        <taxon>Psylloidea</taxon>
        <taxon>Psyllidae</taxon>
        <taxon>Psyllinae</taxon>
        <taxon>Cacopsylla</taxon>
    </lineage>
</organism>
<dbReference type="EMBL" id="HBUF01022940">
    <property type="protein sequence ID" value="CAG6611820.1"/>
    <property type="molecule type" value="Transcribed_RNA"/>
</dbReference>
<dbReference type="PANTHER" id="PTHR13333">
    <property type="entry name" value="M-AAA PROTEASE-INTERACTING PROTEIN 1, MITOCHONDRIAL"/>
    <property type="match status" value="1"/>
</dbReference>
<proteinExistence type="predicted"/>
<dbReference type="InterPro" id="IPR032710">
    <property type="entry name" value="NTF2-like_dom_sf"/>
</dbReference>
<name>A0A8D8LL60_9HEMI</name>
<accession>A0A8D8LL60</accession>
<dbReference type="PANTHER" id="PTHR13333:SF5">
    <property type="entry name" value="M-AAA PROTEASE-INTERACTING PROTEIN 1, MITOCHONDRIAL"/>
    <property type="match status" value="1"/>
</dbReference>
<reference evidence="1" key="1">
    <citation type="submission" date="2021-05" db="EMBL/GenBank/DDBJ databases">
        <authorList>
            <person name="Alioto T."/>
            <person name="Alioto T."/>
            <person name="Gomez Garrido J."/>
        </authorList>
    </citation>
    <scope>NUCLEOTIDE SEQUENCE</scope>
</reference>
<evidence type="ECO:0000313" key="1">
    <source>
        <dbReference type="EMBL" id="CAG6611820.1"/>
    </source>
</evidence>
<dbReference type="SUPFAM" id="SSF54427">
    <property type="entry name" value="NTF2-like"/>
    <property type="match status" value="1"/>
</dbReference>
<dbReference type="GO" id="GO:0032979">
    <property type="term" value="P:protein insertion into mitochondrial inner membrane from matrix"/>
    <property type="evidence" value="ECO:0007669"/>
    <property type="project" value="TreeGrafter"/>
</dbReference>
<protein>
    <submittedName>
        <fullName evidence="1">Uncharacterized protein C2orf47 homolog, mitochondrial</fullName>
    </submittedName>
</protein>
<dbReference type="GO" id="GO:0005743">
    <property type="term" value="C:mitochondrial inner membrane"/>
    <property type="evidence" value="ECO:0007669"/>
    <property type="project" value="TreeGrafter"/>
</dbReference>